<proteinExistence type="inferred from homology"/>
<comment type="catalytic activity">
    <reaction evidence="9 10">
        <text>(R)-pantoate + NADP(+) = 2-dehydropantoate + NADPH + H(+)</text>
        <dbReference type="Rhea" id="RHEA:16233"/>
        <dbReference type="ChEBI" id="CHEBI:11561"/>
        <dbReference type="ChEBI" id="CHEBI:15378"/>
        <dbReference type="ChEBI" id="CHEBI:15980"/>
        <dbReference type="ChEBI" id="CHEBI:57783"/>
        <dbReference type="ChEBI" id="CHEBI:58349"/>
        <dbReference type="EC" id="1.1.1.169"/>
    </reaction>
</comment>
<reference evidence="14" key="1">
    <citation type="submission" date="2017-12" db="EMBL/GenBank/DDBJ databases">
        <title>Draft genome sequence of Telmatospirillum siberiense 26-4b1T, an acidotolerant peatland alphaproteobacterium potentially involved in sulfur cycling.</title>
        <authorList>
            <person name="Hausmann B."/>
            <person name="Pjevac P."/>
            <person name="Schreck K."/>
            <person name="Herbold C.W."/>
            <person name="Daims H."/>
            <person name="Wagner M."/>
            <person name="Pester M."/>
            <person name="Loy A."/>
        </authorList>
    </citation>
    <scope>NUCLEOTIDE SEQUENCE [LARGE SCALE GENOMIC DNA]</scope>
    <source>
        <strain evidence="14">26-4b1</strain>
    </source>
</reference>
<dbReference type="InterPro" id="IPR036291">
    <property type="entry name" value="NAD(P)-bd_dom_sf"/>
</dbReference>
<evidence type="ECO:0000256" key="10">
    <source>
        <dbReference type="RuleBase" id="RU362068"/>
    </source>
</evidence>
<dbReference type="OrthoDB" id="247668at2"/>
<dbReference type="GO" id="GO:0008677">
    <property type="term" value="F:2-dehydropantoate 2-reductase activity"/>
    <property type="evidence" value="ECO:0007669"/>
    <property type="project" value="UniProtKB-EC"/>
</dbReference>
<dbReference type="NCBIfam" id="TIGR00745">
    <property type="entry name" value="apbA_panE"/>
    <property type="match status" value="1"/>
</dbReference>
<keyword evidence="6 10" id="KW-0521">NADP</keyword>
<evidence type="ECO:0000256" key="7">
    <source>
        <dbReference type="ARBA" id="ARBA00023002"/>
    </source>
</evidence>
<dbReference type="Pfam" id="PF02558">
    <property type="entry name" value="ApbA"/>
    <property type="match status" value="1"/>
</dbReference>
<dbReference type="RefSeq" id="WP_101252993.1">
    <property type="nucleotide sequence ID" value="NZ_PIUM01000036.1"/>
</dbReference>
<evidence type="ECO:0000256" key="2">
    <source>
        <dbReference type="ARBA" id="ARBA00007870"/>
    </source>
</evidence>
<feature type="domain" description="Ketopantoate reductase C-terminal" evidence="12">
    <location>
        <begin position="178"/>
        <end position="303"/>
    </location>
</feature>
<comment type="function">
    <text evidence="10">Catalyzes the NADPH-dependent reduction of ketopantoate into pantoic acid.</text>
</comment>
<dbReference type="GO" id="GO:0015940">
    <property type="term" value="P:pantothenate biosynthetic process"/>
    <property type="evidence" value="ECO:0007669"/>
    <property type="project" value="UniProtKB-UniPathway"/>
</dbReference>
<dbReference type="PANTHER" id="PTHR21708:SF26">
    <property type="entry name" value="2-DEHYDROPANTOATE 2-REDUCTASE"/>
    <property type="match status" value="1"/>
</dbReference>
<evidence type="ECO:0000259" key="12">
    <source>
        <dbReference type="Pfam" id="PF08546"/>
    </source>
</evidence>
<dbReference type="EMBL" id="PIUM01000036">
    <property type="protein sequence ID" value="PKU22225.1"/>
    <property type="molecule type" value="Genomic_DNA"/>
</dbReference>
<comment type="pathway">
    <text evidence="1 10">Cofactor biosynthesis; (R)-pantothenate biosynthesis; (R)-pantoate from 3-methyl-2-oxobutanoate: step 2/2.</text>
</comment>
<dbReference type="InterPro" id="IPR003710">
    <property type="entry name" value="ApbA"/>
</dbReference>
<dbReference type="InterPro" id="IPR051402">
    <property type="entry name" value="KPR-Related"/>
</dbReference>
<comment type="similarity">
    <text evidence="2 10">Belongs to the ketopantoate reductase family.</text>
</comment>
<evidence type="ECO:0000256" key="3">
    <source>
        <dbReference type="ARBA" id="ARBA00013014"/>
    </source>
</evidence>
<dbReference type="SUPFAM" id="SSF51735">
    <property type="entry name" value="NAD(P)-binding Rossmann-fold domains"/>
    <property type="match status" value="1"/>
</dbReference>
<dbReference type="Pfam" id="PF08546">
    <property type="entry name" value="ApbA_C"/>
    <property type="match status" value="1"/>
</dbReference>
<evidence type="ECO:0000256" key="1">
    <source>
        <dbReference type="ARBA" id="ARBA00004994"/>
    </source>
</evidence>
<feature type="domain" description="Ketopantoate reductase N-terminal" evidence="11">
    <location>
        <begin position="3"/>
        <end position="152"/>
    </location>
</feature>
<dbReference type="InterPro" id="IPR013752">
    <property type="entry name" value="KPA_reductase"/>
</dbReference>
<dbReference type="AlphaFoldDB" id="A0A2N3PP90"/>
<evidence type="ECO:0000256" key="6">
    <source>
        <dbReference type="ARBA" id="ARBA00022857"/>
    </source>
</evidence>
<dbReference type="SUPFAM" id="SSF48179">
    <property type="entry name" value="6-phosphogluconate dehydrogenase C-terminal domain-like"/>
    <property type="match status" value="1"/>
</dbReference>
<dbReference type="GO" id="GO:0005737">
    <property type="term" value="C:cytoplasm"/>
    <property type="evidence" value="ECO:0007669"/>
    <property type="project" value="TreeGrafter"/>
</dbReference>
<accession>A0A2N3PP90</accession>
<dbReference type="InterPro" id="IPR013332">
    <property type="entry name" value="KPR_N"/>
</dbReference>
<evidence type="ECO:0000313" key="14">
    <source>
        <dbReference type="Proteomes" id="UP000233293"/>
    </source>
</evidence>
<dbReference type="PANTHER" id="PTHR21708">
    <property type="entry name" value="PROBABLE 2-DEHYDROPANTOATE 2-REDUCTASE"/>
    <property type="match status" value="1"/>
</dbReference>
<dbReference type="UniPathway" id="UPA00028">
    <property type="reaction ID" value="UER00004"/>
</dbReference>
<dbReference type="InterPro" id="IPR008927">
    <property type="entry name" value="6-PGluconate_DH-like_C_sf"/>
</dbReference>
<sequence>MKICFVGAGALGCAIGGTLAKAGSQVTLVDLNRAHVEAINQRGLIMREDGVDRPVKVTAATDYSGVGIVDLVIVLVKSNFTKAAIEAAKSIVGPETVVMSIQNGLGHEDVLAEVVGREHLLAGKTYVGGVLLAPGHGIAGVAGKLTYIGELDGSMSARAARVAEEFNRAGLNTVVSPNIVGTIWDKLLINVATGAVSAVTGLVYGGLYEVPEVEATALGAVAEAMAVAKARGVALSIREPRDAWLMASEGLPFEFKTSMLQSLERGQATEVDFINGSVVRAGKACAIPTPVNETLVACVKGIEHRLAHFGPAPTAIPAAR</sequence>
<evidence type="ECO:0000256" key="4">
    <source>
        <dbReference type="ARBA" id="ARBA00019465"/>
    </source>
</evidence>
<dbReference type="EC" id="1.1.1.169" evidence="3 10"/>
<keyword evidence="7 10" id="KW-0560">Oxidoreductase</keyword>
<dbReference type="InterPro" id="IPR013328">
    <property type="entry name" value="6PGD_dom2"/>
</dbReference>
<dbReference type="Gene3D" id="3.40.50.720">
    <property type="entry name" value="NAD(P)-binding Rossmann-like Domain"/>
    <property type="match status" value="1"/>
</dbReference>
<dbReference type="Gene3D" id="1.10.1040.10">
    <property type="entry name" value="N-(1-d-carboxylethyl)-l-norvaline Dehydrogenase, domain 2"/>
    <property type="match status" value="1"/>
</dbReference>
<evidence type="ECO:0000256" key="8">
    <source>
        <dbReference type="ARBA" id="ARBA00032024"/>
    </source>
</evidence>
<dbReference type="Proteomes" id="UP000233293">
    <property type="component" value="Unassembled WGS sequence"/>
</dbReference>
<evidence type="ECO:0000256" key="9">
    <source>
        <dbReference type="ARBA" id="ARBA00048793"/>
    </source>
</evidence>
<name>A0A2N3PP90_9PROT</name>
<evidence type="ECO:0000256" key="5">
    <source>
        <dbReference type="ARBA" id="ARBA00022655"/>
    </source>
</evidence>
<keyword evidence="14" id="KW-1185">Reference proteome</keyword>
<comment type="caution">
    <text evidence="13">The sequence shown here is derived from an EMBL/GenBank/DDBJ whole genome shotgun (WGS) entry which is preliminary data.</text>
</comment>
<organism evidence="13 14">
    <name type="scientific">Telmatospirillum siberiense</name>
    <dbReference type="NCBI Taxonomy" id="382514"/>
    <lineage>
        <taxon>Bacteria</taxon>
        <taxon>Pseudomonadati</taxon>
        <taxon>Pseudomonadota</taxon>
        <taxon>Alphaproteobacteria</taxon>
        <taxon>Rhodospirillales</taxon>
        <taxon>Rhodospirillaceae</taxon>
        <taxon>Telmatospirillum</taxon>
    </lineage>
</organism>
<protein>
    <recommendedName>
        <fullName evidence="4 10">2-dehydropantoate 2-reductase</fullName>
        <ecNumber evidence="3 10">1.1.1.169</ecNumber>
    </recommendedName>
    <alternativeName>
        <fullName evidence="8 10">Ketopantoate reductase</fullName>
    </alternativeName>
</protein>
<gene>
    <name evidence="13" type="ORF">CWS72_22760</name>
</gene>
<keyword evidence="5 10" id="KW-0566">Pantothenate biosynthesis</keyword>
<evidence type="ECO:0000259" key="11">
    <source>
        <dbReference type="Pfam" id="PF02558"/>
    </source>
</evidence>
<evidence type="ECO:0000313" key="13">
    <source>
        <dbReference type="EMBL" id="PKU22225.1"/>
    </source>
</evidence>